<dbReference type="GO" id="GO:0006518">
    <property type="term" value="P:peptide metabolic process"/>
    <property type="evidence" value="ECO:0007669"/>
    <property type="project" value="TreeGrafter"/>
</dbReference>
<dbReference type="Pfam" id="PF01432">
    <property type="entry name" value="Peptidase_M3"/>
    <property type="match status" value="2"/>
</dbReference>
<organism evidence="9 10">
    <name type="scientific">Heterorhabditis bacteriophora</name>
    <name type="common">Entomopathogenic nematode worm</name>
    <dbReference type="NCBI Taxonomy" id="37862"/>
    <lineage>
        <taxon>Eukaryota</taxon>
        <taxon>Metazoa</taxon>
        <taxon>Ecdysozoa</taxon>
        <taxon>Nematoda</taxon>
        <taxon>Chromadorea</taxon>
        <taxon>Rhabditida</taxon>
        <taxon>Rhabditina</taxon>
        <taxon>Rhabditomorpha</taxon>
        <taxon>Strongyloidea</taxon>
        <taxon>Heterorhabditidae</taxon>
        <taxon>Heterorhabditis</taxon>
    </lineage>
</organism>
<keyword evidence="9" id="KW-1185">Reference proteome</keyword>
<evidence type="ECO:0000256" key="6">
    <source>
        <dbReference type="ARBA" id="ARBA00023049"/>
    </source>
</evidence>
<evidence type="ECO:0000256" key="1">
    <source>
        <dbReference type="ARBA" id="ARBA00006040"/>
    </source>
</evidence>
<evidence type="ECO:0000256" key="4">
    <source>
        <dbReference type="ARBA" id="ARBA00022801"/>
    </source>
</evidence>
<reference evidence="10" key="1">
    <citation type="submission" date="2016-11" db="UniProtKB">
        <authorList>
            <consortium name="WormBaseParasite"/>
        </authorList>
    </citation>
    <scope>IDENTIFICATION</scope>
</reference>
<dbReference type="InterPro" id="IPR045090">
    <property type="entry name" value="Pept_M3A_M3B"/>
</dbReference>
<dbReference type="InterPro" id="IPR001567">
    <property type="entry name" value="Pept_M3A_M3B_dom"/>
</dbReference>
<dbReference type="GO" id="GO:0046872">
    <property type="term" value="F:metal ion binding"/>
    <property type="evidence" value="ECO:0007669"/>
    <property type="project" value="UniProtKB-UniRule"/>
</dbReference>
<dbReference type="InterPro" id="IPR024077">
    <property type="entry name" value="Neurolysin/TOP_dom2"/>
</dbReference>
<comment type="similarity">
    <text evidence="1 7">Belongs to the peptidase M3 family.</text>
</comment>
<dbReference type="GO" id="GO:0004222">
    <property type="term" value="F:metalloendopeptidase activity"/>
    <property type="evidence" value="ECO:0007669"/>
    <property type="project" value="InterPro"/>
</dbReference>
<proteinExistence type="inferred from homology"/>
<evidence type="ECO:0000313" key="9">
    <source>
        <dbReference type="Proteomes" id="UP000095283"/>
    </source>
</evidence>
<comment type="cofactor">
    <cofactor evidence="7">
        <name>Zn(2+)</name>
        <dbReference type="ChEBI" id="CHEBI:29105"/>
    </cofactor>
    <text evidence="7">Binds 1 zinc ion.</text>
</comment>
<dbReference type="SUPFAM" id="SSF55486">
    <property type="entry name" value="Metalloproteases ('zincins'), catalytic domain"/>
    <property type="match status" value="1"/>
</dbReference>
<evidence type="ECO:0000259" key="8">
    <source>
        <dbReference type="Pfam" id="PF01432"/>
    </source>
</evidence>
<evidence type="ECO:0000256" key="7">
    <source>
        <dbReference type="RuleBase" id="RU003435"/>
    </source>
</evidence>
<sequence length="511" mass="58134">MYLSRCALRSIGKSLTRSFFRKSSEKVEEFNGGLFGNELLKSPYDFTELNKRVRSACSSIVKQIENGREDRTIVKLFDDLSNEICRAADLVECVRQLHSDPAYSEAAEESARDFCELVESLEKKQYGLDTTRISSPSSHSSLQKKRKFVYTTFYKHDHAQEDELRTLVLCRDKLARLTGFESFSHRAQGNSLLGTYENAQEFLWGVIEACRPSAERELAILMDVQGQCEQNAEYSIGEWDVHFLTHLYKERGVKLSSENITTLFSNIYLSYIFNYFSFMLFKITFRQPCFFQLEDGSWQTPIVVLSLSLTDRPLSEWKSLRLGFHSAENLFHELGHAMHSMLGRTRYQHVAGTRCPQDFSEIPSNLMEYFFNDLSVMRSVLRNVDGDCISVEDAACLISSRFAFSSLEIMQQASYALFDLELHGPNACQLLRDGRITTTQLFHSIANKALPHLQRQSDSAFQHRKMQSHGGGLPSSLLLSNMLGYSPTANHLIEALGAESNHLANLDAVDV</sequence>
<dbReference type="PANTHER" id="PTHR11804:SF79">
    <property type="entry name" value="MITOCHONDRIAL INTERMEDIATE PEPTIDASE"/>
    <property type="match status" value="1"/>
</dbReference>
<keyword evidence="4 7" id="KW-0378">Hydrolase</keyword>
<evidence type="ECO:0000256" key="3">
    <source>
        <dbReference type="ARBA" id="ARBA00022723"/>
    </source>
</evidence>
<dbReference type="AlphaFoldDB" id="A0A1I7XGA0"/>
<evidence type="ECO:0000313" key="10">
    <source>
        <dbReference type="WBParaSite" id="Hba_16353"/>
    </source>
</evidence>
<dbReference type="PANTHER" id="PTHR11804">
    <property type="entry name" value="PROTEASE M3 THIMET OLIGOPEPTIDASE-RELATED"/>
    <property type="match status" value="1"/>
</dbReference>
<dbReference type="Gene3D" id="1.10.1370.10">
    <property type="entry name" value="Neurolysin, domain 3"/>
    <property type="match status" value="1"/>
</dbReference>
<accession>A0A1I7XGA0</accession>
<keyword evidence="3 7" id="KW-0479">Metal-binding</keyword>
<keyword evidence="2 7" id="KW-0645">Protease</keyword>
<keyword evidence="6 7" id="KW-0482">Metalloprotease</keyword>
<evidence type="ECO:0000256" key="2">
    <source>
        <dbReference type="ARBA" id="ARBA00022670"/>
    </source>
</evidence>
<dbReference type="Gene3D" id="1.10.1370.40">
    <property type="match status" value="1"/>
</dbReference>
<keyword evidence="5 7" id="KW-0862">Zinc</keyword>
<dbReference type="GO" id="GO:0006627">
    <property type="term" value="P:protein processing involved in protein targeting to mitochondrion"/>
    <property type="evidence" value="ECO:0007669"/>
    <property type="project" value="TreeGrafter"/>
</dbReference>
<dbReference type="GO" id="GO:0005739">
    <property type="term" value="C:mitochondrion"/>
    <property type="evidence" value="ECO:0007669"/>
    <property type="project" value="TreeGrafter"/>
</dbReference>
<protein>
    <submittedName>
        <fullName evidence="10">Peptidase_M3 domain-containing protein</fullName>
    </submittedName>
</protein>
<dbReference type="Proteomes" id="UP000095283">
    <property type="component" value="Unplaced"/>
</dbReference>
<evidence type="ECO:0000256" key="5">
    <source>
        <dbReference type="ARBA" id="ARBA00022833"/>
    </source>
</evidence>
<dbReference type="WBParaSite" id="Hba_16353">
    <property type="protein sequence ID" value="Hba_16353"/>
    <property type="gene ID" value="Hba_16353"/>
</dbReference>
<name>A0A1I7XGA0_HETBA</name>
<feature type="domain" description="Peptidase M3A/M3B catalytic" evidence="8">
    <location>
        <begin position="295"/>
        <end position="451"/>
    </location>
</feature>
<feature type="domain" description="Peptidase M3A/M3B catalytic" evidence="8">
    <location>
        <begin position="142"/>
        <end position="265"/>
    </location>
</feature>